<evidence type="ECO:0000256" key="1">
    <source>
        <dbReference type="SAM" id="MobiDB-lite"/>
    </source>
</evidence>
<feature type="region of interest" description="Disordered" evidence="1">
    <location>
        <begin position="278"/>
        <end position="329"/>
    </location>
</feature>
<gene>
    <name evidence="3" type="ORF">PHLGIDRAFT_29148</name>
</gene>
<evidence type="ECO:0000313" key="4">
    <source>
        <dbReference type="Proteomes" id="UP000053257"/>
    </source>
</evidence>
<protein>
    <submittedName>
        <fullName evidence="3">Uncharacterized protein</fullName>
    </submittedName>
</protein>
<evidence type="ECO:0000313" key="3">
    <source>
        <dbReference type="EMBL" id="KIP09161.1"/>
    </source>
</evidence>
<keyword evidence="4" id="KW-1185">Reference proteome</keyword>
<keyword evidence="2" id="KW-1133">Transmembrane helix</keyword>
<dbReference type="HOGENOM" id="CLU_863437_0_0_1"/>
<sequence length="329" mass="36752">MALPFRSISLCAALLSALFNLACTVRILLSWRTLRWDFSGVDTDTFPGSVDALHLLWGLLTLYFASATTASITGFIGIIRNSPSYVRFFRDYSIADVLFMMMSAITLSYFSFSSSSATLRSSVCDELGRQPELLREVAESGLDLENCEYWFERGIVLMIAMYMVFVVVKVHFVIALAKYYSKLRRSSLGYPKWCTSNEAQAPPLERIYLLPTPTSPTHPSFFSANEKHAEKPYDENAANISAGDTGVMVYAPVPLGQVSLEEGRGMGMREAWMSSANALPSPTKKHHRHHSSSQSHHHRVFSHSGRSSTKSHRHHRSMDALTPPENSSL</sequence>
<keyword evidence="2" id="KW-0812">Transmembrane</keyword>
<proteinExistence type="predicted"/>
<feature type="transmembrane region" description="Helical" evidence="2">
    <location>
        <begin position="55"/>
        <end position="79"/>
    </location>
</feature>
<dbReference type="AlphaFoldDB" id="A0A0C3S1U8"/>
<feature type="compositionally biased region" description="Basic residues" evidence="1">
    <location>
        <begin position="283"/>
        <end position="301"/>
    </location>
</feature>
<reference evidence="3 4" key="1">
    <citation type="journal article" date="2014" name="PLoS Genet.">
        <title>Analysis of the Phlebiopsis gigantea genome, transcriptome and secretome provides insight into its pioneer colonization strategies of wood.</title>
        <authorList>
            <person name="Hori C."/>
            <person name="Ishida T."/>
            <person name="Igarashi K."/>
            <person name="Samejima M."/>
            <person name="Suzuki H."/>
            <person name="Master E."/>
            <person name="Ferreira P."/>
            <person name="Ruiz-Duenas F.J."/>
            <person name="Held B."/>
            <person name="Canessa P."/>
            <person name="Larrondo L.F."/>
            <person name="Schmoll M."/>
            <person name="Druzhinina I.S."/>
            <person name="Kubicek C.P."/>
            <person name="Gaskell J.A."/>
            <person name="Kersten P."/>
            <person name="St John F."/>
            <person name="Glasner J."/>
            <person name="Sabat G."/>
            <person name="Splinter BonDurant S."/>
            <person name="Syed K."/>
            <person name="Yadav J."/>
            <person name="Mgbeahuruike A.C."/>
            <person name="Kovalchuk A."/>
            <person name="Asiegbu F.O."/>
            <person name="Lackner G."/>
            <person name="Hoffmeister D."/>
            <person name="Rencoret J."/>
            <person name="Gutierrez A."/>
            <person name="Sun H."/>
            <person name="Lindquist E."/>
            <person name="Barry K."/>
            <person name="Riley R."/>
            <person name="Grigoriev I.V."/>
            <person name="Henrissat B."/>
            <person name="Kues U."/>
            <person name="Berka R.M."/>
            <person name="Martinez A.T."/>
            <person name="Covert S.F."/>
            <person name="Blanchette R.A."/>
            <person name="Cullen D."/>
        </authorList>
    </citation>
    <scope>NUCLEOTIDE SEQUENCE [LARGE SCALE GENOMIC DNA]</scope>
    <source>
        <strain evidence="3 4">11061_1 CR5-6</strain>
    </source>
</reference>
<accession>A0A0C3S1U8</accession>
<feature type="transmembrane region" description="Helical" evidence="2">
    <location>
        <begin position="155"/>
        <end position="177"/>
    </location>
</feature>
<name>A0A0C3S1U8_PHLG1</name>
<dbReference type="Proteomes" id="UP000053257">
    <property type="component" value="Unassembled WGS sequence"/>
</dbReference>
<evidence type="ECO:0000256" key="2">
    <source>
        <dbReference type="SAM" id="Phobius"/>
    </source>
</evidence>
<dbReference type="EMBL" id="KN840469">
    <property type="protein sequence ID" value="KIP09161.1"/>
    <property type="molecule type" value="Genomic_DNA"/>
</dbReference>
<feature type="transmembrane region" description="Helical" evidence="2">
    <location>
        <begin position="91"/>
        <end position="112"/>
    </location>
</feature>
<dbReference type="OrthoDB" id="2355659at2759"/>
<organism evidence="3 4">
    <name type="scientific">Phlebiopsis gigantea (strain 11061_1 CR5-6)</name>
    <name type="common">White-rot fungus</name>
    <name type="synonym">Peniophora gigantea</name>
    <dbReference type="NCBI Taxonomy" id="745531"/>
    <lineage>
        <taxon>Eukaryota</taxon>
        <taxon>Fungi</taxon>
        <taxon>Dikarya</taxon>
        <taxon>Basidiomycota</taxon>
        <taxon>Agaricomycotina</taxon>
        <taxon>Agaricomycetes</taxon>
        <taxon>Polyporales</taxon>
        <taxon>Phanerochaetaceae</taxon>
        <taxon>Phlebiopsis</taxon>
    </lineage>
</organism>
<keyword evidence="2" id="KW-0472">Membrane</keyword>